<dbReference type="GO" id="GO:0004029">
    <property type="term" value="F:aldehyde dehydrogenase (NAD+) activity"/>
    <property type="evidence" value="ECO:0007669"/>
    <property type="project" value="TreeGrafter"/>
</dbReference>
<dbReference type="RefSeq" id="WP_073360896.1">
    <property type="nucleotide sequence ID" value="NZ_FQVQ01000001.1"/>
</dbReference>
<dbReference type="GO" id="GO:0005737">
    <property type="term" value="C:cytoplasm"/>
    <property type="evidence" value="ECO:0007669"/>
    <property type="project" value="TreeGrafter"/>
</dbReference>
<feature type="domain" description="NAD-dependent epimerase/dehydratase" evidence="1">
    <location>
        <begin position="2"/>
        <end position="234"/>
    </location>
</feature>
<dbReference type="InterPro" id="IPR036291">
    <property type="entry name" value="NAD(P)-bd_dom_sf"/>
</dbReference>
<dbReference type="OrthoDB" id="596910at2"/>
<dbReference type="STRING" id="1124188.SAMN05444377_101372"/>
<dbReference type="PANTHER" id="PTHR48079:SF6">
    <property type="entry name" value="NAD(P)-BINDING DOMAIN-CONTAINING PROTEIN-RELATED"/>
    <property type="match status" value="1"/>
</dbReference>
<dbReference type="Pfam" id="PF01370">
    <property type="entry name" value="Epimerase"/>
    <property type="match status" value="1"/>
</dbReference>
<evidence type="ECO:0000313" key="3">
    <source>
        <dbReference type="Proteomes" id="UP000184147"/>
    </source>
</evidence>
<sequence length="336" mass="37799">MILVTGGTGLVGAHLLLHLIQEGETAVRALFREAKQIEKTRSLFAWYQKESLFDRIDWVVGDITDVPSLEIAFEKVTHVYHCAAQISFNPNDETALRKINIEGTANIVNLCIDKNVQKLCHVSSIAALGDPLQNQTVIDEATEWNPEVLHSDYALTKYGAEMEVWRGQQEGLQVVIVNPGIILGPYPSNWDARKGSGSLFTSIKKGLPFYTQGYSAYISVLDVVILMKKIMEAPIHGERFALVAENRSFKDIQFTIADKLGVKRPGFEAQPWMLALGWRMDKLLSLLTGRPRKLSRQSAASLCSVEQISNEKIKRTFDYTFQPIDPYIDQIIQAFR</sequence>
<dbReference type="AlphaFoldDB" id="A0A1M4WQ74"/>
<gene>
    <name evidence="2" type="ORF">SAMN05444377_101372</name>
</gene>
<accession>A0A1M4WQ74</accession>
<proteinExistence type="predicted"/>
<dbReference type="Proteomes" id="UP000184147">
    <property type="component" value="Unassembled WGS sequence"/>
</dbReference>
<dbReference type="SUPFAM" id="SSF51735">
    <property type="entry name" value="NAD(P)-binding Rossmann-fold domains"/>
    <property type="match status" value="1"/>
</dbReference>
<evidence type="ECO:0000259" key="1">
    <source>
        <dbReference type="Pfam" id="PF01370"/>
    </source>
</evidence>
<reference evidence="2 3" key="1">
    <citation type="submission" date="2016-11" db="EMBL/GenBank/DDBJ databases">
        <authorList>
            <person name="Jaros S."/>
            <person name="Januszkiewicz K."/>
            <person name="Wedrychowicz H."/>
        </authorList>
    </citation>
    <scope>NUCLEOTIDE SEQUENCE [LARGE SCALE GENOMIC DNA]</scope>
    <source>
        <strain evidence="2 3">DSM 25660</strain>
    </source>
</reference>
<dbReference type="Gene3D" id="3.40.50.720">
    <property type="entry name" value="NAD(P)-binding Rossmann-like Domain"/>
    <property type="match status" value="1"/>
</dbReference>
<organism evidence="2 3">
    <name type="scientific">Flavobacterium fontis</name>
    <dbReference type="NCBI Taxonomy" id="1124188"/>
    <lineage>
        <taxon>Bacteria</taxon>
        <taxon>Pseudomonadati</taxon>
        <taxon>Bacteroidota</taxon>
        <taxon>Flavobacteriia</taxon>
        <taxon>Flavobacteriales</taxon>
        <taxon>Flavobacteriaceae</taxon>
        <taxon>Flavobacterium</taxon>
    </lineage>
</organism>
<evidence type="ECO:0000313" key="2">
    <source>
        <dbReference type="EMBL" id="SHE83213.1"/>
    </source>
</evidence>
<keyword evidence="3" id="KW-1185">Reference proteome</keyword>
<protein>
    <submittedName>
        <fullName evidence="2">Nucleoside-diphosphate-sugar epimerase</fullName>
    </submittedName>
</protein>
<dbReference type="InterPro" id="IPR001509">
    <property type="entry name" value="Epimerase_deHydtase"/>
</dbReference>
<dbReference type="PANTHER" id="PTHR48079">
    <property type="entry name" value="PROTEIN YEEZ"/>
    <property type="match status" value="1"/>
</dbReference>
<name>A0A1M4WQ74_9FLAO</name>
<dbReference type="InterPro" id="IPR051783">
    <property type="entry name" value="NAD(P)-dependent_oxidoreduct"/>
</dbReference>
<dbReference type="EMBL" id="FQVQ01000001">
    <property type="protein sequence ID" value="SHE83213.1"/>
    <property type="molecule type" value="Genomic_DNA"/>
</dbReference>